<keyword evidence="5" id="KW-0482">Metalloprotease</keyword>
<dbReference type="InterPro" id="IPR050626">
    <property type="entry name" value="Peptidase_M16"/>
</dbReference>
<dbReference type="GO" id="GO:0006508">
    <property type="term" value="P:proteolysis"/>
    <property type="evidence" value="ECO:0007669"/>
    <property type="project" value="UniProtKB-KW"/>
</dbReference>
<protein>
    <submittedName>
        <fullName evidence="8">Zinc protease</fullName>
    </submittedName>
</protein>
<accession>A0A1M7S276</accession>
<keyword evidence="4" id="KW-0862">Zinc</keyword>
<feature type="domain" description="Peptidase M16 C-terminal" evidence="7">
    <location>
        <begin position="268"/>
        <end position="457"/>
    </location>
</feature>
<dbReference type="EMBL" id="FRDF01000004">
    <property type="protein sequence ID" value="SHN52494.1"/>
    <property type="molecule type" value="Genomic_DNA"/>
</dbReference>
<dbReference type="Proteomes" id="UP000184391">
    <property type="component" value="Unassembled WGS sequence"/>
</dbReference>
<dbReference type="AlphaFoldDB" id="A0A1M7S276"/>
<sequence>MPPASTDACASIHYRFRVQRPISPVMTLLSRAARAFALVLAPLVLVQPLLAGQAAQAPQETPPAAPQVPAPKALQADGEVPWLYRGSDVPVDEKWLFGEMKNGLRYAVRGNGVPPRQVSIRVRVDAGSLHEEDPEQGFAHLLEHLLFRESKYLGQAEAIAAWQRLGATFGSDTNAETSPTHTVYKLDIPDISDAKLSESFKLLSGMIRDPVLNDANVAAERPIVLAEKRERGGAGQRMADLTRRTFFAGQRLATRNPIGTDDTLNGATGKAVKAFYERWYRPENTVIVVAGDADPVVLAGLVEQWFGDWQGRGKPGVAPDFGDPVPPPGAQQNPVSGTAIGELAVGIEPDLPRSLTYAIMRPWRPVQDTIVYNEGLLIDAIAQAIINRRLESRARGGGSFLYAQVQQDDISRSTDATFVTFAPLTDDWQAALADVRAVIADALTNPPTQEEIDREVAEFDVVFANQVEQESVESGPNLANNLVNAVDIRETVAASQVVLDVFRGMKQRLNPAEVLAHTQTLFDGAVTRSVYVTPAAGEADEAALRLALAREAAVDGSARLAASSVSFDQLPPVGEPGTIVSQQPLGVLEIDQVDFANGVKALIWANDAEPGRVTVRVRFGAGYRAFDADSAVYAALGESALVGSGLGELGQNEIDRLATGRKLGFDFGIDDAVFNFTAQTRSDDVADQLYLFAAKLGMPRWDPDPVIRAKAGAELAYNTYSTSPGGVLNRDLEYLVTGRDARFATPDPATLRGVTPEGFRKVWEPLLQQGPIEVLVFGEFDKPALVEQLRLTFGALPPRAPIPAEIAARVPDFAPTTQEPAIVTHRGDANQAAAVVAWPSGGGVASLRESRQLEILTQLFNNRLLEALRERAGASYSPQVFSKWPEDLPSGGRITALAQLEPEFVPIFFTEADRIARELATEPPTADELARVTEPLAQLIRRASTGNQFWLYNLEGATQDPQRVALLRTLLADYSQTSPQVMQFLADRYFGQVTPFRLAIIPEGQELAEAPALGTAISGRAAAVGAAGR</sequence>
<evidence type="ECO:0000256" key="4">
    <source>
        <dbReference type="ARBA" id="ARBA00022833"/>
    </source>
</evidence>
<dbReference type="Pfam" id="PF05193">
    <property type="entry name" value="Peptidase_M16_C"/>
    <property type="match status" value="2"/>
</dbReference>
<dbReference type="InterPro" id="IPR011765">
    <property type="entry name" value="Pept_M16_N"/>
</dbReference>
<proteinExistence type="inferred from homology"/>
<evidence type="ECO:0000259" key="6">
    <source>
        <dbReference type="Pfam" id="PF00675"/>
    </source>
</evidence>
<dbReference type="STRING" id="198312.SAMN02745193_00797"/>
<keyword evidence="9" id="KW-1185">Reference proteome</keyword>
<evidence type="ECO:0000256" key="2">
    <source>
        <dbReference type="ARBA" id="ARBA00022670"/>
    </source>
</evidence>
<evidence type="ECO:0000313" key="9">
    <source>
        <dbReference type="Proteomes" id="UP000184391"/>
    </source>
</evidence>
<gene>
    <name evidence="8" type="ORF">SAMN02745193_00797</name>
</gene>
<dbReference type="PANTHER" id="PTHR43690">
    <property type="entry name" value="NARDILYSIN"/>
    <property type="match status" value="1"/>
</dbReference>
<reference evidence="9" key="1">
    <citation type="submission" date="2016-12" db="EMBL/GenBank/DDBJ databases">
        <authorList>
            <person name="Varghese N."/>
            <person name="Submissions S."/>
        </authorList>
    </citation>
    <scope>NUCLEOTIDE SEQUENCE [LARGE SCALE GENOMIC DNA]</scope>
    <source>
        <strain evidence="9">DSM 11032</strain>
    </source>
</reference>
<dbReference type="GO" id="GO:0008237">
    <property type="term" value="F:metallopeptidase activity"/>
    <property type="evidence" value="ECO:0007669"/>
    <property type="project" value="UniProtKB-KW"/>
</dbReference>
<evidence type="ECO:0000259" key="7">
    <source>
        <dbReference type="Pfam" id="PF05193"/>
    </source>
</evidence>
<keyword evidence="3" id="KW-0378">Hydrolase</keyword>
<dbReference type="PANTHER" id="PTHR43690:SF17">
    <property type="entry name" value="PROTEIN YHJJ"/>
    <property type="match status" value="1"/>
</dbReference>
<dbReference type="InterPro" id="IPR007863">
    <property type="entry name" value="Peptidase_M16_C"/>
</dbReference>
<dbReference type="Pfam" id="PF00675">
    <property type="entry name" value="Peptidase_M16"/>
    <property type="match status" value="1"/>
</dbReference>
<organism evidence="8 9">
    <name type="scientific">Erythrobacter sanguineus</name>
    <dbReference type="NCBI Taxonomy" id="198312"/>
    <lineage>
        <taxon>Bacteria</taxon>
        <taxon>Pseudomonadati</taxon>
        <taxon>Pseudomonadota</taxon>
        <taxon>Alphaproteobacteria</taxon>
        <taxon>Sphingomonadales</taxon>
        <taxon>Erythrobacteraceae</taxon>
        <taxon>Erythrobacter/Porphyrobacter group</taxon>
        <taxon>Erythrobacter</taxon>
    </lineage>
</organism>
<dbReference type="InterPro" id="IPR011249">
    <property type="entry name" value="Metalloenz_LuxS/M16"/>
</dbReference>
<feature type="domain" description="Peptidase M16 N-terminal" evidence="6">
    <location>
        <begin position="116"/>
        <end position="228"/>
    </location>
</feature>
<dbReference type="GO" id="GO:0046872">
    <property type="term" value="F:metal ion binding"/>
    <property type="evidence" value="ECO:0007669"/>
    <property type="project" value="InterPro"/>
</dbReference>
<name>A0A1M7S276_9SPHN</name>
<evidence type="ECO:0000313" key="8">
    <source>
        <dbReference type="EMBL" id="SHN52494.1"/>
    </source>
</evidence>
<dbReference type="SUPFAM" id="SSF63411">
    <property type="entry name" value="LuxS/MPP-like metallohydrolase"/>
    <property type="match status" value="3"/>
</dbReference>
<evidence type="ECO:0000256" key="1">
    <source>
        <dbReference type="ARBA" id="ARBA00007261"/>
    </source>
</evidence>
<keyword evidence="2 8" id="KW-0645">Protease</keyword>
<evidence type="ECO:0000256" key="3">
    <source>
        <dbReference type="ARBA" id="ARBA00022801"/>
    </source>
</evidence>
<dbReference type="Gene3D" id="3.30.830.10">
    <property type="entry name" value="Metalloenzyme, LuxS/M16 peptidase-like"/>
    <property type="match status" value="3"/>
</dbReference>
<comment type="similarity">
    <text evidence="1">Belongs to the peptidase M16 family.</text>
</comment>
<feature type="domain" description="Peptidase M16 C-terminal" evidence="7">
    <location>
        <begin position="755"/>
        <end position="932"/>
    </location>
</feature>
<evidence type="ECO:0000256" key="5">
    <source>
        <dbReference type="ARBA" id="ARBA00023049"/>
    </source>
</evidence>